<dbReference type="GO" id="GO:0006793">
    <property type="term" value="P:phosphorus metabolic process"/>
    <property type="evidence" value="ECO:0007669"/>
    <property type="project" value="UniProtKB-ARBA"/>
</dbReference>
<sequence>MPTSNKPTPRDIDCIIRANLGRLTKPGALTVRPGYEIASNQLTGRAAIVVTVHTKRAALRKADLLPDSIARIPVDVREATAYQRLRAHDPAAAELASAYGRPENKEPTWDYERELPGGRRLDDKSSATPKALAYRMANQPATARALSAHAKKPEIAYVPAPGVALAPLALRKATITAHVSPDAGLATLQSFLGGTRKALQVGMYDFTSGTILQTFQSALGGRKTLHMVLDNPAPNATRDQTDTQTVEQLDAALGSRAGIARALDRQDVFAAAWMFPYAYHIKVIVRDLATTWLSSGNLNNSNQPDLKTPPQIEDRDWHVIIEDKPLAALFAAFLDQDYASASAHQAAPADRELERAVVDAHAKLAAEANPPVTARMAPTKAGYVAAKVFENVDVTITPLLTPDKLAGSTSQGQYLAAVLALIESAQQSLYIQLQYIEASKGSGDYDALLRAIAGRIAAGVDVRLIESAEYGMKWAEKMKQSGVDLTRNIRLQSNVHNKGFVVDSKQVVISSQNFSSAGIAQNRDAGVIIASESIAAYYEAVFLADWEKRAKPFVASTAIEA</sequence>
<dbReference type="OrthoDB" id="9048715at2"/>
<dbReference type="AlphaFoldDB" id="A0A1G6QDN2"/>
<dbReference type="EMBL" id="FMYQ01000011">
    <property type="protein sequence ID" value="SDC90413.1"/>
    <property type="molecule type" value="Genomic_DNA"/>
</dbReference>
<evidence type="ECO:0000256" key="1">
    <source>
        <dbReference type="ARBA" id="ARBA00000798"/>
    </source>
</evidence>
<dbReference type="STRING" id="416944.SAMN05421548_111180"/>
<evidence type="ECO:0000256" key="6">
    <source>
        <dbReference type="ARBA" id="ARBA00023098"/>
    </source>
</evidence>
<dbReference type="PANTHER" id="PTHR43856">
    <property type="entry name" value="CARDIOLIPIN HYDROLASE"/>
    <property type="match status" value="1"/>
</dbReference>
<proteinExistence type="inferred from homology"/>
<feature type="compositionally biased region" description="Basic and acidic residues" evidence="7">
    <location>
        <begin position="102"/>
        <end position="125"/>
    </location>
</feature>
<feature type="domain" description="PLD phosphodiesterase" evidence="8">
    <location>
        <begin position="491"/>
        <end position="518"/>
    </location>
</feature>
<dbReference type="GO" id="GO:0016042">
    <property type="term" value="P:lipid catabolic process"/>
    <property type="evidence" value="ECO:0007669"/>
    <property type="project" value="UniProtKB-KW"/>
</dbReference>
<dbReference type="SUPFAM" id="SSF56024">
    <property type="entry name" value="Phospholipase D/nuclease"/>
    <property type="match status" value="2"/>
</dbReference>
<dbReference type="EC" id="3.1.4.4" evidence="3"/>
<dbReference type="Pfam" id="PF13091">
    <property type="entry name" value="PLDc_2"/>
    <property type="match status" value="1"/>
</dbReference>
<gene>
    <name evidence="9" type="ORF">SAMN05421548_111180</name>
</gene>
<dbReference type="PANTHER" id="PTHR43856:SF1">
    <property type="entry name" value="MITOCHONDRIAL CARDIOLIPIN HYDROLASE"/>
    <property type="match status" value="1"/>
</dbReference>
<protein>
    <recommendedName>
        <fullName evidence="3">phospholipase D</fullName>
        <ecNumber evidence="3">3.1.4.4</ecNumber>
    </recommendedName>
</protein>
<name>A0A1G6QDN2_9BURK</name>
<dbReference type="GO" id="GO:0004630">
    <property type="term" value="F:phospholipase D activity"/>
    <property type="evidence" value="ECO:0007669"/>
    <property type="project" value="UniProtKB-EC"/>
</dbReference>
<dbReference type="InterPro" id="IPR025202">
    <property type="entry name" value="PLD-like_dom"/>
</dbReference>
<dbReference type="CDD" id="cd00138">
    <property type="entry name" value="PLDc_SF"/>
    <property type="match status" value="1"/>
</dbReference>
<keyword evidence="10" id="KW-1185">Reference proteome</keyword>
<evidence type="ECO:0000256" key="5">
    <source>
        <dbReference type="ARBA" id="ARBA00022963"/>
    </source>
</evidence>
<organism evidence="9 10">
    <name type="scientific">Paraburkholderia lycopersici</name>
    <dbReference type="NCBI Taxonomy" id="416944"/>
    <lineage>
        <taxon>Bacteria</taxon>
        <taxon>Pseudomonadati</taxon>
        <taxon>Pseudomonadota</taxon>
        <taxon>Betaproteobacteria</taxon>
        <taxon>Burkholderiales</taxon>
        <taxon>Burkholderiaceae</taxon>
        <taxon>Paraburkholderia</taxon>
    </lineage>
</organism>
<comment type="catalytic activity">
    <reaction evidence="1">
        <text>a 1,2-diacyl-sn-glycero-3-phosphocholine + H2O = a 1,2-diacyl-sn-glycero-3-phosphate + choline + H(+)</text>
        <dbReference type="Rhea" id="RHEA:14445"/>
        <dbReference type="ChEBI" id="CHEBI:15354"/>
        <dbReference type="ChEBI" id="CHEBI:15377"/>
        <dbReference type="ChEBI" id="CHEBI:15378"/>
        <dbReference type="ChEBI" id="CHEBI:57643"/>
        <dbReference type="ChEBI" id="CHEBI:58608"/>
        <dbReference type="EC" id="3.1.4.4"/>
    </reaction>
</comment>
<evidence type="ECO:0000256" key="7">
    <source>
        <dbReference type="SAM" id="MobiDB-lite"/>
    </source>
</evidence>
<feature type="region of interest" description="Disordered" evidence="7">
    <location>
        <begin position="97"/>
        <end position="125"/>
    </location>
</feature>
<keyword evidence="6" id="KW-0443">Lipid metabolism</keyword>
<reference evidence="10" key="1">
    <citation type="submission" date="2016-09" db="EMBL/GenBank/DDBJ databases">
        <authorList>
            <person name="Varghese N."/>
            <person name="Submissions S."/>
        </authorList>
    </citation>
    <scope>NUCLEOTIDE SEQUENCE [LARGE SCALE GENOMIC DNA]</scope>
    <source>
        <strain evidence="10">TNe-862</strain>
    </source>
</reference>
<keyword evidence="4" id="KW-0378">Hydrolase</keyword>
<accession>A0A1G6QDN2</accession>
<dbReference type="GO" id="GO:0016891">
    <property type="term" value="F:RNA endonuclease activity producing 5'-phosphomonoesters, hydrolytic mechanism"/>
    <property type="evidence" value="ECO:0007669"/>
    <property type="project" value="TreeGrafter"/>
</dbReference>
<dbReference type="CDD" id="cd09128">
    <property type="entry name" value="PLDc_unchar1_2"/>
    <property type="match status" value="1"/>
</dbReference>
<evidence type="ECO:0000313" key="9">
    <source>
        <dbReference type="EMBL" id="SDC90413.1"/>
    </source>
</evidence>
<evidence type="ECO:0000259" key="8">
    <source>
        <dbReference type="PROSITE" id="PS50035"/>
    </source>
</evidence>
<dbReference type="Proteomes" id="UP000198908">
    <property type="component" value="Unassembled WGS sequence"/>
</dbReference>
<evidence type="ECO:0000256" key="4">
    <source>
        <dbReference type="ARBA" id="ARBA00022801"/>
    </source>
</evidence>
<dbReference type="InterPro" id="IPR001736">
    <property type="entry name" value="PLipase_D/transphosphatidylase"/>
</dbReference>
<evidence type="ECO:0000256" key="2">
    <source>
        <dbReference type="ARBA" id="ARBA00008664"/>
    </source>
</evidence>
<dbReference type="InterPro" id="IPR051406">
    <property type="entry name" value="PLD_domain"/>
</dbReference>
<evidence type="ECO:0000313" key="10">
    <source>
        <dbReference type="Proteomes" id="UP000198908"/>
    </source>
</evidence>
<comment type="similarity">
    <text evidence="2">Belongs to the phospholipase D family.</text>
</comment>
<dbReference type="PROSITE" id="PS50035">
    <property type="entry name" value="PLD"/>
    <property type="match status" value="1"/>
</dbReference>
<dbReference type="RefSeq" id="WP_091997614.1">
    <property type="nucleotide sequence ID" value="NZ_FMYQ01000011.1"/>
</dbReference>
<evidence type="ECO:0000256" key="3">
    <source>
        <dbReference type="ARBA" id="ARBA00012027"/>
    </source>
</evidence>
<keyword evidence="5" id="KW-0442">Lipid degradation</keyword>
<dbReference type="Gene3D" id="3.30.870.10">
    <property type="entry name" value="Endonuclease Chain A"/>
    <property type="match status" value="2"/>
</dbReference>